<keyword evidence="2" id="KW-0496">Mitochondrion</keyword>
<feature type="transmembrane region" description="Helical" evidence="1">
    <location>
        <begin position="7"/>
        <end position="31"/>
    </location>
</feature>
<gene>
    <name evidence="2" type="primary">ATP8</name>
</gene>
<dbReference type="RefSeq" id="YP_005351126.1">
    <property type="nucleotide sequence ID" value="NC_016952.1"/>
</dbReference>
<keyword evidence="1" id="KW-0472">Membrane</keyword>
<accession>H6BCG7</accession>
<keyword evidence="1" id="KW-1133">Transmembrane helix</keyword>
<name>H6BCG7_9BILA</name>
<keyword evidence="1" id="KW-0812">Transmembrane</keyword>
<proteinExistence type="predicted"/>
<sequence length="57" mass="7054">MPQISPLSWFFIPVIFCLFLVFLLVGFWWMVKTFYYFTLDKNFSKQLKDSSSFVWKW</sequence>
<dbReference type="EMBL" id="JF727825">
    <property type="protein sequence ID" value="AEC12107.1"/>
    <property type="molecule type" value="Genomic_DNA"/>
</dbReference>
<organism evidence="2">
    <name type="scientific">Emplectonema gracile</name>
    <dbReference type="NCBI Taxonomy" id="6230"/>
    <lineage>
        <taxon>Eukaryota</taxon>
        <taxon>Metazoa</taxon>
        <taxon>Spiralia</taxon>
        <taxon>Lophotrochozoa</taxon>
        <taxon>Nemertea</taxon>
        <taxon>Enopla</taxon>
        <taxon>Hoplonemertea</taxon>
        <taxon>Monostilifera</taxon>
        <taxon>Eumonostilifera</taxon>
        <taxon>Emplectonematidae</taxon>
        <taxon>Emplectonema</taxon>
    </lineage>
</organism>
<dbReference type="GeneID" id="11816516"/>
<protein>
    <submittedName>
        <fullName evidence="2">ATP synthase F0 subunit 8</fullName>
    </submittedName>
</protein>
<evidence type="ECO:0000256" key="1">
    <source>
        <dbReference type="SAM" id="Phobius"/>
    </source>
</evidence>
<geneLocation type="mitochondrion" evidence="2"/>
<evidence type="ECO:0000313" key="2">
    <source>
        <dbReference type="EMBL" id="AEC12107.1"/>
    </source>
</evidence>
<dbReference type="AlphaFoldDB" id="H6BCG7"/>
<reference evidence="2" key="1">
    <citation type="submission" date="2011-03" db="EMBL/GenBank/DDBJ databases">
        <title>The complete mitochondrial genome of the green nemertean Emplectonema gracile (Johnston, 1837) (Nemertea: Hoplonemertea).</title>
        <authorList>
            <person name="Sadler T."/>
            <person name="Podsiadlowski L."/>
        </authorList>
    </citation>
    <scope>NUCLEOTIDE SEQUENCE</scope>
</reference>
<dbReference type="CTD" id="4509"/>